<dbReference type="Gene3D" id="3.20.20.370">
    <property type="entry name" value="Glycoside hydrolase/deacetylase"/>
    <property type="match status" value="1"/>
</dbReference>
<dbReference type="Proteomes" id="UP000244240">
    <property type="component" value="Unassembled WGS sequence"/>
</dbReference>
<sequence>MKAVRIGVYRDRGTEKETWCRGENVFTRYIEEILSHAGITFDRLNEISQMEQQPPDVLFVTAAGEPAWEAVLRLADQGGEVMIFGGGPDLARRLGAAAGPAFGPGYAEVSGLKTPLLRFLKGVPWHLPSDSSAAEEGCLRAGSPDGKHSGTLITRFSVGAGWVTRWAIDVPTTVVHLQQGKNPVTADGHPAPDGTADLDEGILKADDGFALDWEWDRSDTETGERYFAHPYADLWRETLLRDLFNRVRVRGWTLPFIDRWPGGVSQVAMISLDSDSNLDESAETTLKLLDECGVCATWCMMEPGYHPSVYSCAVGEGHEMALHYNAFDRDGGSWGEKAFAEQLRWLKEAIGCERVVSNKNHYTRFEGWGELFRWCEKYGMESDQTRGPSKKGNIGFLFGTCHPYFPIARGDEENRFYDVLEIGFLTQDLNLDRLADTSVIVPFLQAVEQVRGVSHFLFHPIHLHREEAVRNALRTVVREAENRGFRFWTGQAINGWERSRRKQRITGVDDQRRPVMTGVPPRDSVVMVPLLRDEEPHEEPVEMRFGVPCRKWLSHQVLVERTLPFP</sequence>
<proteinExistence type="predicted"/>
<dbReference type="SUPFAM" id="SSF88713">
    <property type="entry name" value="Glycoside hydrolase/deacetylase"/>
    <property type="match status" value="1"/>
</dbReference>
<gene>
    <name evidence="1" type="ORF">C8P63_101117</name>
</gene>
<comment type="caution">
    <text evidence="1">The sequence shown here is derived from an EMBL/GenBank/DDBJ whole genome shotgun (WGS) entry which is preliminary data.</text>
</comment>
<keyword evidence="2" id="KW-1185">Reference proteome</keyword>
<dbReference type="RefSeq" id="WP_108021388.1">
    <property type="nucleotide sequence ID" value="NZ_QBKR01000001.1"/>
</dbReference>
<dbReference type="AlphaFoldDB" id="A0A2T6C984"/>
<evidence type="ECO:0000313" key="2">
    <source>
        <dbReference type="Proteomes" id="UP000244240"/>
    </source>
</evidence>
<dbReference type="OrthoDB" id="2492838at2"/>
<dbReference type="EMBL" id="QBKR01000001">
    <property type="protein sequence ID" value="PTX64897.1"/>
    <property type="molecule type" value="Genomic_DNA"/>
</dbReference>
<dbReference type="InterPro" id="IPR011330">
    <property type="entry name" value="Glyco_hydro/deAcase_b/a-brl"/>
</dbReference>
<protein>
    <submittedName>
        <fullName evidence="1">Uncharacterized protein</fullName>
    </submittedName>
</protein>
<organism evidence="1 2">
    <name type="scientific">Melghirimyces profundicolus</name>
    <dbReference type="NCBI Taxonomy" id="1242148"/>
    <lineage>
        <taxon>Bacteria</taxon>
        <taxon>Bacillati</taxon>
        <taxon>Bacillota</taxon>
        <taxon>Bacilli</taxon>
        <taxon>Bacillales</taxon>
        <taxon>Thermoactinomycetaceae</taxon>
        <taxon>Melghirimyces</taxon>
    </lineage>
</organism>
<reference evidence="1 2" key="1">
    <citation type="submission" date="2018-04" db="EMBL/GenBank/DDBJ databases">
        <title>Genomic Encyclopedia of Archaeal and Bacterial Type Strains, Phase II (KMG-II): from individual species to whole genera.</title>
        <authorList>
            <person name="Goeker M."/>
        </authorList>
    </citation>
    <scope>NUCLEOTIDE SEQUENCE [LARGE SCALE GENOMIC DNA]</scope>
    <source>
        <strain evidence="1 2">DSM 45787</strain>
    </source>
</reference>
<accession>A0A2T6C984</accession>
<dbReference type="GO" id="GO:0005975">
    <property type="term" value="P:carbohydrate metabolic process"/>
    <property type="evidence" value="ECO:0007669"/>
    <property type="project" value="InterPro"/>
</dbReference>
<evidence type="ECO:0000313" key="1">
    <source>
        <dbReference type="EMBL" id="PTX64897.1"/>
    </source>
</evidence>
<name>A0A2T6C984_9BACL</name>